<accession>A0ACC6P1F3</accession>
<sequence>MKRRHFLNLSAAPLLGSAFLTGLPSRVWASPAPDAAPATAGSAWKRHEITTHVDLSQHVGADRVWVPLPAQQLSDARGDYQRVEDIQFDAPGASQAKILTATDGTRLLAAEWADDKAPRQLTVTTRVALRDRAIDLSAAPTLAKASAEELAPWLRATQNKPLDGIVGDTARGIVARANARTDVEKAKAIYDWIVTYTERKASVRGCGSGDAEALLTIGNLGGKCADLNGLFVALSRATGVPARDVYGIRVDDSALGYKSLGKSGDITRAQHCRAEFYAQGYGWVPVDPADVRKVMLEEPPGNLPADNPRVVDARRRLFGAWEMNWMGYNQAEDLRLPGSQLDIPLAFLMYPQGETAQRRLNSYDPATFVYAIQSQRMA</sequence>
<proteinExistence type="predicted"/>
<evidence type="ECO:0000313" key="2">
    <source>
        <dbReference type="Proteomes" id="UP001364695"/>
    </source>
</evidence>
<organism evidence="1 2">
    <name type="scientific">Amphibiibacter pelophylacis</name>
    <dbReference type="NCBI Taxonomy" id="1799477"/>
    <lineage>
        <taxon>Bacteria</taxon>
        <taxon>Pseudomonadati</taxon>
        <taxon>Pseudomonadota</taxon>
        <taxon>Betaproteobacteria</taxon>
        <taxon>Burkholderiales</taxon>
        <taxon>Sphaerotilaceae</taxon>
        <taxon>Amphibiibacter</taxon>
    </lineage>
</organism>
<dbReference type="Proteomes" id="UP001364695">
    <property type="component" value="Unassembled WGS sequence"/>
</dbReference>
<reference evidence="1" key="1">
    <citation type="submission" date="2023-10" db="EMBL/GenBank/DDBJ databases">
        <title>Amphibacter perezi, gen. nov., sp. nov. a novel taxa of the family Comamonadaceae, class Betaproteobacteria isolated from the skin microbiota of Pelophylax perezi from different populations.</title>
        <authorList>
            <person name="Costa S."/>
            <person name="Proenca D.N."/>
            <person name="Lopes I."/>
            <person name="Morais P.V."/>
        </authorList>
    </citation>
    <scope>NUCLEOTIDE SEQUENCE</scope>
    <source>
        <strain evidence="1">SL12-8</strain>
    </source>
</reference>
<dbReference type="EMBL" id="JAWDIE010000007">
    <property type="protein sequence ID" value="MEJ7138017.1"/>
    <property type="molecule type" value="Genomic_DNA"/>
</dbReference>
<protein>
    <submittedName>
        <fullName evidence="1">Transglutaminase family protein</fullName>
    </submittedName>
</protein>
<comment type="caution">
    <text evidence="1">The sequence shown here is derived from an EMBL/GenBank/DDBJ whole genome shotgun (WGS) entry which is preliminary data.</text>
</comment>
<gene>
    <name evidence="1" type="ORF">RV045_06180</name>
</gene>
<name>A0ACC6P1F3_9BURK</name>
<keyword evidence="2" id="KW-1185">Reference proteome</keyword>
<evidence type="ECO:0000313" key="1">
    <source>
        <dbReference type="EMBL" id="MEJ7138017.1"/>
    </source>
</evidence>